<accession>A0A0W1R867</accession>
<reference evidence="3 4" key="1">
    <citation type="submission" date="2015-12" db="EMBL/GenBank/DDBJ databases">
        <title>Haloprofundus marisrubri gen. nov., sp. nov., an extremely halophilic archaeon isolated from the Discovery deep brine-seawater interface in the Red Sea.</title>
        <authorList>
            <person name="Zhang G."/>
            <person name="Stingl U."/>
            <person name="Rashid M."/>
        </authorList>
    </citation>
    <scope>NUCLEOTIDE SEQUENCE [LARGE SCALE GENOMIC DNA]</scope>
    <source>
        <strain evidence="3 4">SB9</strain>
    </source>
</reference>
<sequence length="199" mass="21129">MSEESADDGERDGETTDSAPAVDPFEQLADADADTPSTGTTETDVSDPWAELEASDAVASDGVDTGKFEFADAGTAEFDFSTVDEWANSVDDGDTTFDAPNDEQTPAAEAVEADEGETYVVSKRHYCQTCPHFESPPNFGCTHEGTDIVETVSFERFRVRNCPMVDDESDAGSSRRAAHAVADVSGTSSRGDEEANGSD</sequence>
<evidence type="ECO:0000313" key="3">
    <source>
        <dbReference type="EMBL" id="KTG09172.1"/>
    </source>
</evidence>
<dbReference type="Pfam" id="PF26456">
    <property type="entry name" value="DUF8135"/>
    <property type="match status" value="1"/>
</dbReference>
<dbReference type="STRING" id="1514971.AUR64_15370"/>
<dbReference type="Proteomes" id="UP000054387">
    <property type="component" value="Unassembled WGS sequence"/>
</dbReference>
<dbReference type="EMBL" id="LOPU01000029">
    <property type="protein sequence ID" value="KTG09172.1"/>
    <property type="molecule type" value="Genomic_DNA"/>
</dbReference>
<evidence type="ECO:0000256" key="1">
    <source>
        <dbReference type="SAM" id="MobiDB-lite"/>
    </source>
</evidence>
<feature type="domain" description="DUF8135" evidence="2">
    <location>
        <begin position="120"/>
        <end position="167"/>
    </location>
</feature>
<proteinExistence type="predicted"/>
<dbReference type="OrthoDB" id="204982at2157"/>
<feature type="region of interest" description="Disordered" evidence="1">
    <location>
        <begin position="1"/>
        <end position="50"/>
    </location>
</feature>
<dbReference type="InterPro" id="IPR058448">
    <property type="entry name" value="DUF8135"/>
</dbReference>
<dbReference type="AlphaFoldDB" id="A0A0W1R867"/>
<feature type="region of interest" description="Disordered" evidence="1">
    <location>
        <begin position="164"/>
        <end position="199"/>
    </location>
</feature>
<feature type="region of interest" description="Disordered" evidence="1">
    <location>
        <begin position="90"/>
        <end position="114"/>
    </location>
</feature>
<evidence type="ECO:0000259" key="2">
    <source>
        <dbReference type="Pfam" id="PF26456"/>
    </source>
</evidence>
<name>A0A0W1R867_9EURY</name>
<organism evidence="3 4">
    <name type="scientific">Haloprofundus marisrubri</name>
    <dbReference type="NCBI Taxonomy" id="1514971"/>
    <lineage>
        <taxon>Archaea</taxon>
        <taxon>Methanobacteriati</taxon>
        <taxon>Methanobacteriota</taxon>
        <taxon>Stenosarchaea group</taxon>
        <taxon>Halobacteria</taxon>
        <taxon>Halobacteriales</taxon>
        <taxon>Haloferacaceae</taxon>
        <taxon>Haloprofundus</taxon>
    </lineage>
</organism>
<protein>
    <recommendedName>
        <fullName evidence="2">DUF8135 domain-containing protein</fullName>
    </recommendedName>
</protein>
<gene>
    <name evidence="3" type="ORF">AUR64_15370</name>
</gene>
<evidence type="ECO:0000313" key="4">
    <source>
        <dbReference type="Proteomes" id="UP000054387"/>
    </source>
</evidence>
<dbReference type="RefSeq" id="WP_058582325.1">
    <property type="nucleotide sequence ID" value="NZ_LOPU01000029.1"/>
</dbReference>
<keyword evidence="4" id="KW-1185">Reference proteome</keyword>
<comment type="caution">
    <text evidence="3">The sequence shown here is derived from an EMBL/GenBank/DDBJ whole genome shotgun (WGS) entry which is preliminary data.</text>
</comment>
<feature type="compositionally biased region" description="Acidic residues" evidence="1">
    <location>
        <begin position="1"/>
        <end position="11"/>
    </location>
</feature>